<dbReference type="InterPro" id="IPR050625">
    <property type="entry name" value="ParA/MinD_ATPase"/>
</dbReference>
<dbReference type="InterPro" id="IPR001789">
    <property type="entry name" value="Sig_transdc_resp-reg_receiver"/>
</dbReference>
<keyword evidence="1" id="KW-0597">Phosphoprotein</keyword>
<proteinExistence type="predicted"/>
<organism evidence="3 4">
    <name type="scientific">Candidatus Segetimicrobium genomatis</name>
    <dbReference type="NCBI Taxonomy" id="2569760"/>
    <lineage>
        <taxon>Bacteria</taxon>
        <taxon>Bacillati</taxon>
        <taxon>Candidatus Sysuimicrobiota</taxon>
        <taxon>Candidatus Sysuimicrobiia</taxon>
        <taxon>Candidatus Sysuimicrobiales</taxon>
        <taxon>Candidatus Segetimicrobiaceae</taxon>
        <taxon>Candidatus Segetimicrobium</taxon>
    </lineage>
</organism>
<evidence type="ECO:0000259" key="2">
    <source>
        <dbReference type="PROSITE" id="PS50110"/>
    </source>
</evidence>
<dbReference type="AlphaFoldDB" id="A0A537IFY4"/>
<dbReference type="InterPro" id="IPR027417">
    <property type="entry name" value="P-loop_NTPase"/>
</dbReference>
<evidence type="ECO:0000313" key="3">
    <source>
        <dbReference type="EMBL" id="TMI70149.1"/>
    </source>
</evidence>
<evidence type="ECO:0000313" key="4">
    <source>
        <dbReference type="Proteomes" id="UP000318834"/>
    </source>
</evidence>
<sequence length="378" mass="39247">MTTSTADPVITVAVLDPGGGKETAAVISSERALRLVEIASDPAGLLDELAQRPASVVVVDTRALTPDALLGLVGRLRETTTVVVLGDQTDAALLSRAVRAGARSLLVRPYEPDELVSAIRDVAGGPTSTAERRAGSGAVVTAVYSPKGGAGATTVATALAVALAQTRPGRVAIIDLDLRFGAVGIALDLRGKNTIVDLLARSAPLDLGLIDDIFVAHSSGVKVLLSPETLGLADSVSPEAIARLVQTLRAHFDHIVLDLPTSFDDVATAALRVADRVLLVTTPELPALRDLQRVLSAAPDLRNGRSQIVLNRWPSRAGVPLADVERALGRKVAITIPSDGAAMTRALNTGVSVLDRRAGLKSAGRFRDLARLVTSNGT</sequence>
<dbReference type="GO" id="GO:0000160">
    <property type="term" value="P:phosphorelay signal transduction system"/>
    <property type="evidence" value="ECO:0007669"/>
    <property type="project" value="InterPro"/>
</dbReference>
<dbReference type="PROSITE" id="PS50110">
    <property type="entry name" value="RESPONSE_REGULATORY"/>
    <property type="match status" value="1"/>
</dbReference>
<dbReference type="InterPro" id="IPR011006">
    <property type="entry name" value="CheY-like_superfamily"/>
</dbReference>
<name>A0A537IFY4_9BACT</name>
<dbReference type="EMBL" id="VBAP01000165">
    <property type="protein sequence ID" value="TMI70149.1"/>
    <property type="molecule type" value="Genomic_DNA"/>
</dbReference>
<dbReference type="GO" id="GO:0009898">
    <property type="term" value="C:cytoplasmic side of plasma membrane"/>
    <property type="evidence" value="ECO:0007669"/>
    <property type="project" value="TreeGrafter"/>
</dbReference>
<protein>
    <submittedName>
        <fullName evidence="3">MinD/ParA family protein</fullName>
    </submittedName>
</protein>
<evidence type="ECO:0000256" key="1">
    <source>
        <dbReference type="PROSITE-ProRule" id="PRU00169"/>
    </source>
</evidence>
<reference evidence="3 4" key="1">
    <citation type="journal article" date="2019" name="Nat. Microbiol.">
        <title>Mediterranean grassland soil C-N compound turnover is dependent on rainfall and depth, and is mediated by genomically divergent microorganisms.</title>
        <authorList>
            <person name="Diamond S."/>
            <person name="Andeer P.F."/>
            <person name="Li Z."/>
            <person name="Crits-Christoph A."/>
            <person name="Burstein D."/>
            <person name="Anantharaman K."/>
            <person name="Lane K.R."/>
            <person name="Thomas B.C."/>
            <person name="Pan C."/>
            <person name="Northen T.R."/>
            <person name="Banfield J.F."/>
        </authorList>
    </citation>
    <scope>NUCLEOTIDE SEQUENCE [LARGE SCALE GENOMIC DNA]</scope>
    <source>
        <strain evidence="3">NP_8</strain>
    </source>
</reference>
<gene>
    <name evidence="3" type="ORF">E6H05_14130</name>
</gene>
<dbReference type="SUPFAM" id="SSF52540">
    <property type="entry name" value="P-loop containing nucleoside triphosphate hydrolases"/>
    <property type="match status" value="1"/>
</dbReference>
<feature type="domain" description="Response regulatory" evidence="2">
    <location>
        <begin position="9"/>
        <end position="123"/>
    </location>
</feature>
<dbReference type="Gene3D" id="3.40.50.300">
    <property type="entry name" value="P-loop containing nucleotide triphosphate hydrolases"/>
    <property type="match status" value="1"/>
</dbReference>
<dbReference type="GO" id="GO:0016887">
    <property type="term" value="F:ATP hydrolysis activity"/>
    <property type="evidence" value="ECO:0007669"/>
    <property type="project" value="TreeGrafter"/>
</dbReference>
<accession>A0A537IFY4</accession>
<dbReference type="SUPFAM" id="SSF52172">
    <property type="entry name" value="CheY-like"/>
    <property type="match status" value="1"/>
</dbReference>
<dbReference type="Proteomes" id="UP000318834">
    <property type="component" value="Unassembled WGS sequence"/>
</dbReference>
<dbReference type="Gene3D" id="3.40.50.2300">
    <property type="match status" value="1"/>
</dbReference>
<dbReference type="GO" id="GO:0005829">
    <property type="term" value="C:cytosol"/>
    <property type="evidence" value="ECO:0007669"/>
    <property type="project" value="TreeGrafter"/>
</dbReference>
<dbReference type="GO" id="GO:0051782">
    <property type="term" value="P:negative regulation of cell division"/>
    <property type="evidence" value="ECO:0007669"/>
    <property type="project" value="TreeGrafter"/>
</dbReference>
<dbReference type="GO" id="GO:0005524">
    <property type="term" value="F:ATP binding"/>
    <property type="evidence" value="ECO:0007669"/>
    <property type="project" value="TreeGrafter"/>
</dbReference>
<dbReference type="Pfam" id="PF13614">
    <property type="entry name" value="AAA_31"/>
    <property type="match status" value="1"/>
</dbReference>
<dbReference type="PANTHER" id="PTHR43384">
    <property type="entry name" value="SEPTUM SITE-DETERMINING PROTEIN MIND HOMOLOG, CHLOROPLASTIC-RELATED"/>
    <property type="match status" value="1"/>
</dbReference>
<feature type="modified residue" description="4-aspartylphosphate" evidence="1">
    <location>
        <position position="60"/>
    </location>
</feature>
<dbReference type="InterPro" id="IPR025669">
    <property type="entry name" value="AAA_dom"/>
</dbReference>
<comment type="caution">
    <text evidence="3">The sequence shown here is derived from an EMBL/GenBank/DDBJ whole genome shotgun (WGS) entry which is preliminary data.</text>
</comment>
<dbReference type="PANTHER" id="PTHR43384:SF13">
    <property type="entry name" value="SLR0110 PROTEIN"/>
    <property type="match status" value="1"/>
</dbReference>